<feature type="compositionally biased region" description="Pro residues" evidence="1">
    <location>
        <begin position="81"/>
        <end position="94"/>
    </location>
</feature>
<dbReference type="EMBL" id="CM010725">
    <property type="protein sequence ID" value="RZC82318.1"/>
    <property type="molecule type" value="Genomic_DNA"/>
</dbReference>
<name>A0A4Y7LCQ3_PAPSO</name>
<protein>
    <submittedName>
        <fullName evidence="2">Uncharacterized protein</fullName>
    </submittedName>
</protein>
<proteinExistence type="predicted"/>
<evidence type="ECO:0000313" key="3">
    <source>
        <dbReference type="Proteomes" id="UP000316621"/>
    </source>
</evidence>
<dbReference type="AlphaFoldDB" id="A0A4Y7LCQ3"/>
<sequence>MKKSSFRDVLSVCCFVVLVIVEISMMHNNHFFGYGVADNCAEVLSTYHRPSASFIQVKQYLDIRSRKLISGRRKLVEPPKTGDPPPRSNPPGPVSAPVDR</sequence>
<keyword evidence="3" id="KW-1185">Reference proteome</keyword>
<organism evidence="2 3">
    <name type="scientific">Papaver somniferum</name>
    <name type="common">Opium poppy</name>
    <dbReference type="NCBI Taxonomy" id="3469"/>
    <lineage>
        <taxon>Eukaryota</taxon>
        <taxon>Viridiplantae</taxon>
        <taxon>Streptophyta</taxon>
        <taxon>Embryophyta</taxon>
        <taxon>Tracheophyta</taxon>
        <taxon>Spermatophyta</taxon>
        <taxon>Magnoliopsida</taxon>
        <taxon>Ranunculales</taxon>
        <taxon>Papaveraceae</taxon>
        <taxon>Papaveroideae</taxon>
        <taxon>Papaver</taxon>
    </lineage>
</organism>
<gene>
    <name evidence="2" type="ORF">C5167_045103</name>
</gene>
<dbReference type="Gramene" id="RZC82318">
    <property type="protein sequence ID" value="RZC82318"/>
    <property type="gene ID" value="C5167_045103"/>
</dbReference>
<feature type="region of interest" description="Disordered" evidence="1">
    <location>
        <begin position="71"/>
        <end position="100"/>
    </location>
</feature>
<dbReference type="Proteomes" id="UP000316621">
    <property type="component" value="Chromosome 11"/>
</dbReference>
<evidence type="ECO:0000256" key="1">
    <source>
        <dbReference type="SAM" id="MobiDB-lite"/>
    </source>
</evidence>
<reference evidence="2 3" key="1">
    <citation type="journal article" date="2018" name="Science">
        <title>The opium poppy genome and morphinan production.</title>
        <authorList>
            <person name="Guo L."/>
            <person name="Winzer T."/>
            <person name="Yang X."/>
            <person name="Li Y."/>
            <person name="Ning Z."/>
            <person name="He Z."/>
            <person name="Teodor R."/>
            <person name="Lu Y."/>
            <person name="Bowser T.A."/>
            <person name="Graham I.A."/>
            <person name="Ye K."/>
        </authorList>
    </citation>
    <scope>NUCLEOTIDE SEQUENCE [LARGE SCALE GENOMIC DNA]</scope>
    <source>
        <strain evidence="3">cv. HN1</strain>
        <tissue evidence="2">Leaves</tissue>
    </source>
</reference>
<accession>A0A4Y7LCQ3</accession>
<evidence type="ECO:0000313" key="2">
    <source>
        <dbReference type="EMBL" id="RZC82318.1"/>
    </source>
</evidence>